<dbReference type="InterPro" id="IPR014776">
    <property type="entry name" value="4pyrrole_Mease_sub2"/>
</dbReference>
<dbReference type="STRING" id="1125847.NT26_1642"/>
<comment type="similarity">
    <text evidence="2 15">Belongs to the precorrin methyltransferase family.</text>
</comment>
<dbReference type="Gene3D" id="3.40.1010.10">
    <property type="entry name" value="Cobalt-precorrin-4 Transmethylase, Domain 1"/>
    <property type="match status" value="1"/>
</dbReference>
<evidence type="ECO:0000256" key="10">
    <source>
        <dbReference type="ARBA" id="ARBA00023244"/>
    </source>
</evidence>
<dbReference type="GO" id="GO:0004851">
    <property type="term" value="F:uroporphyrin-III C-methyltransferase activity"/>
    <property type="evidence" value="ECO:0007669"/>
    <property type="project" value="InterPro"/>
</dbReference>
<accession>L0NEX6</accession>
<evidence type="ECO:0000313" key="19">
    <source>
        <dbReference type="Proteomes" id="UP000010792"/>
    </source>
</evidence>
<dbReference type="Gene3D" id="3.30.160.110">
    <property type="entry name" value="Siroheme synthase, domain 2"/>
    <property type="match status" value="1"/>
</dbReference>
<evidence type="ECO:0000259" key="16">
    <source>
        <dbReference type="Pfam" id="PF00590"/>
    </source>
</evidence>
<keyword evidence="6" id="KW-0949">S-adenosyl-L-methionine</keyword>
<comment type="catalytic activity">
    <reaction evidence="13">
        <text>precorrin-2 + NAD(+) = sirohydrochlorin + NADH + 2 H(+)</text>
        <dbReference type="Rhea" id="RHEA:15613"/>
        <dbReference type="ChEBI" id="CHEBI:15378"/>
        <dbReference type="ChEBI" id="CHEBI:57540"/>
        <dbReference type="ChEBI" id="CHEBI:57945"/>
        <dbReference type="ChEBI" id="CHEBI:58351"/>
        <dbReference type="ChEBI" id="CHEBI:58827"/>
        <dbReference type="EC" id="1.3.1.76"/>
    </reaction>
</comment>
<dbReference type="NCBIfam" id="TIGR01469">
    <property type="entry name" value="cobA_cysG_Cterm"/>
    <property type="match status" value="1"/>
</dbReference>
<keyword evidence="19" id="KW-1185">Reference proteome</keyword>
<evidence type="ECO:0000259" key="17">
    <source>
        <dbReference type="Pfam" id="PF10414"/>
    </source>
</evidence>
<dbReference type="AlphaFoldDB" id="L0NEX6"/>
<dbReference type="GO" id="GO:0019354">
    <property type="term" value="P:siroheme biosynthetic process"/>
    <property type="evidence" value="ECO:0007669"/>
    <property type="project" value="UniProtKB-UniPathway"/>
</dbReference>
<dbReference type="FunFam" id="3.40.1010.10:FF:000001">
    <property type="entry name" value="Siroheme synthase"/>
    <property type="match status" value="1"/>
</dbReference>
<evidence type="ECO:0000256" key="9">
    <source>
        <dbReference type="ARBA" id="ARBA00023239"/>
    </source>
</evidence>
<dbReference type="SUPFAM" id="SSF53790">
    <property type="entry name" value="Tetrapyrrole methylase"/>
    <property type="match status" value="1"/>
</dbReference>
<dbReference type="InterPro" id="IPR036291">
    <property type="entry name" value="NAD(P)-bd_dom_sf"/>
</dbReference>
<dbReference type="InterPro" id="IPR037115">
    <property type="entry name" value="Sirohaem_synt_dimer_dom_sf"/>
</dbReference>
<evidence type="ECO:0000256" key="4">
    <source>
        <dbReference type="ARBA" id="ARBA00022603"/>
    </source>
</evidence>
<dbReference type="SUPFAM" id="SSF51735">
    <property type="entry name" value="NAD(P)-binding Rossmann-fold domains"/>
    <property type="match status" value="1"/>
</dbReference>
<protein>
    <submittedName>
        <fullName evidence="18">Uroporphyrin-III C-methyltransferase protein</fullName>
    </submittedName>
</protein>
<keyword evidence="9" id="KW-0456">Lyase</keyword>
<evidence type="ECO:0000256" key="15">
    <source>
        <dbReference type="RuleBase" id="RU003960"/>
    </source>
</evidence>
<dbReference type="GO" id="GO:0009236">
    <property type="term" value="P:cobalamin biosynthetic process"/>
    <property type="evidence" value="ECO:0007669"/>
    <property type="project" value="UniProtKB-KW"/>
</dbReference>
<dbReference type="Proteomes" id="UP000010792">
    <property type="component" value="Chromosome"/>
</dbReference>
<dbReference type="InterPro" id="IPR003043">
    <property type="entry name" value="Uropor_MeTrfase_CS"/>
</dbReference>
<evidence type="ECO:0000256" key="1">
    <source>
        <dbReference type="ARBA" id="ARBA00005010"/>
    </source>
</evidence>
<keyword evidence="7" id="KW-0560">Oxidoreductase</keyword>
<dbReference type="PROSITE" id="PS00839">
    <property type="entry name" value="SUMT_1"/>
    <property type="match status" value="1"/>
</dbReference>
<dbReference type="GO" id="GO:0043115">
    <property type="term" value="F:precorrin-2 dehydrogenase activity"/>
    <property type="evidence" value="ECO:0007669"/>
    <property type="project" value="UniProtKB-EC"/>
</dbReference>
<dbReference type="InterPro" id="IPR012409">
    <property type="entry name" value="Sirohaem_synth"/>
</dbReference>
<reference evidence="18 19" key="1">
    <citation type="journal article" date="2013" name="Genome Biol. Evol.">
        <title>Life in an arsenic-containing gold mine: genome and physiology of the autotrophic arsenite-oxidizing bacterium rhizobium sp. NT-26.</title>
        <authorList>
            <person name="Andres J."/>
            <person name="Arsene-Ploetze F."/>
            <person name="Barbe V."/>
            <person name="Brochier-Armanet C."/>
            <person name="Cleiss-Arnold J."/>
            <person name="Coppee J.Y."/>
            <person name="Dillies M.A."/>
            <person name="Geist"/>
            <person name="L"/>
            <person name="Joublin A."/>
            <person name="Koechler S."/>
            <person name="Lassalle F."/>
            <person name="Marchal M."/>
            <person name="Medigue C."/>
            <person name="Muller D."/>
            <person name="Nesme X."/>
            <person name="Plewniak F."/>
            <person name="Proux C."/>
            <person name="Ramirez-Bahena M.H."/>
            <person name="Schenowitz C."/>
            <person name="Sismeiro O."/>
            <person name="Vallenet D."/>
            <person name="Santini J.M."/>
            <person name="Bertin P.N."/>
        </authorList>
    </citation>
    <scope>NUCLEOTIDE SEQUENCE [LARGE SCALE GENOMIC DNA]</scope>
    <source>
        <strain evidence="18 19">NT-26</strain>
    </source>
</reference>
<evidence type="ECO:0000256" key="13">
    <source>
        <dbReference type="ARBA" id="ARBA00047561"/>
    </source>
</evidence>
<dbReference type="PANTHER" id="PTHR45790:SF3">
    <property type="entry name" value="S-ADENOSYL-L-METHIONINE-DEPENDENT UROPORPHYRINOGEN III METHYLTRANSFERASE, CHLOROPLASTIC"/>
    <property type="match status" value="1"/>
</dbReference>
<dbReference type="NCBIfam" id="TIGR01470">
    <property type="entry name" value="cysG_Nterm"/>
    <property type="match status" value="1"/>
</dbReference>
<evidence type="ECO:0000256" key="11">
    <source>
        <dbReference type="ARBA" id="ARBA00023268"/>
    </source>
</evidence>
<dbReference type="SUPFAM" id="SSF75615">
    <property type="entry name" value="Siroheme synthase middle domains-like"/>
    <property type="match status" value="1"/>
</dbReference>
<evidence type="ECO:0000256" key="2">
    <source>
        <dbReference type="ARBA" id="ARBA00005879"/>
    </source>
</evidence>
<keyword evidence="11" id="KW-0511">Multifunctional enzyme</keyword>
<keyword evidence="8" id="KW-0520">NAD</keyword>
<evidence type="ECO:0000256" key="5">
    <source>
        <dbReference type="ARBA" id="ARBA00022679"/>
    </source>
</evidence>
<dbReference type="InterPro" id="IPR035996">
    <property type="entry name" value="4pyrrol_Methylase_sf"/>
</dbReference>
<dbReference type="Gene3D" id="3.40.50.720">
    <property type="entry name" value="NAD(P)-binding Rossmann-like Domain"/>
    <property type="match status" value="1"/>
</dbReference>
<dbReference type="CDD" id="cd11642">
    <property type="entry name" value="SUMT"/>
    <property type="match status" value="1"/>
</dbReference>
<gene>
    <name evidence="18" type="primary">cysG</name>
    <name evidence="18" type="ORF">NT26_1642</name>
</gene>
<evidence type="ECO:0000256" key="12">
    <source>
        <dbReference type="ARBA" id="ARBA00025705"/>
    </source>
</evidence>
<dbReference type="InterPro" id="IPR006366">
    <property type="entry name" value="CobA/CysG_C"/>
</dbReference>
<keyword evidence="4 15" id="KW-0489">Methyltransferase</keyword>
<dbReference type="PANTHER" id="PTHR45790">
    <property type="entry name" value="SIROHEME SYNTHASE-RELATED"/>
    <property type="match status" value="1"/>
</dbReference>
<comment type="pathway">
    <text evidence="12">Porphyrin-containing compound metabolism; siroheme biosynthesis; precorrin-2 from uroporphyrinogen III: step 1/1.</text>
</comment>
<dbReference type="Pfam" id="PF00590">
    <property type="entry name" value="TP_methylase"/>
    <property type="match status" value="1"/>
</dbReference>
<dbReference type="GO" id="GO:0051287">
    <property type="term" value="F:NAD binding"/>
    <property type="evidence" value="ECO:0007669"/>
    <property type="project" value="InterPro"/>
</dbReference>
<keyword evidence="5 15" id="KW-0808">Transferase</keyword>
<evidence type="ECO:0000256" key="8">
    <source>
        <dbReference type="ARBA" id="ARBA00023027"/>
    </source>
</evidence>
<dbReference type="PIRSF" id="PIRSF036426">
    <property type="entry name" value="Sirohaem_synth"/>
    <property type="match status" value="1"/>
</dbReference>
<proteinExistence type="inferred from homology"/>
<dbReference type="PROSITE" id="PS00840">
    <property type="entry name" value="SUMT_2"/>
    <property type="match status" value="1"/>
</dbReference>
<organism evidence="18 19">
    <name type="scientific">Pseudorhizobium banfieldiae</name>
    <dbReference type="NCBI Taxonomy" id="1125847"/>
    <lineage>
        <taxon>Bacteria</taxon>
        <taxon>Pseudomonadati</taxon>
        <taxon>Pseudomonadota</taxon>
        <taxon>Alphaproteobacteria</taxon>
        <taxon>Hyphomicrobiales</taxon>
        <taxon>Rhizobiaceae</taxon>
        <taxon>Rhizobium/Agrobacterium group</taxon>
        <taxon>Pseudorhizobium</taxon>
    </lineage>
</organism>
<keyword evidence="10" id="KW-0627">Porphyrin biosynthesis</keyword>
<evidence type="ECO:0000313" key="18">
    <source>
        <dbReference type="EMBL" id="CCF19366.1"/>
    </source>
</evidence>
<dbReference type="Gene3D" id="3.30.950.10">
    <property type="entry name" value="Methyltransferase, Cobalt-precorrin-4 Transmethylase, Domain 2"/>
    <property type="match status" value="1"/>
</dbReference>
<dbReference type="OrthoDB" id="9815856at2"/>
<name>L0NEX6_9HYPH</name>
<feature type="active site" description="Proton donor" evidence="14">
    <location>
        <position position="274"/>
    </location>
</feature>
<dbReference type="NCBIfam" id="NF007922">
    <property type="entry name" value="PRK10637.1"/>
    <property type="match status" value="1"/>
</dbReference>
<dbReference type="GO" id="GO:0032259">
    <property type="term" value="P:methylation"/>
    <property type="evidence" value="ECO:0007669"/>
    <property type="project" value="UniProtKB-KW"/>
</dbReference>
<feature type="active site" description="Proton acceptor" evidence="14">
    <location>
        <position position="252"/>
    </location>
</feature>
<dbReference type="Pfam" id="PF10414">
    <property type="entry name" value="CysG_dimeriser"/>
    <property type="match status" value="1"/>
</dbReference>
<dbReference type="RefSeq" id="WP_052638257.1">
    <property type="nucleotide sequence ID" value="NZ_FO082820.1"/>
</dbReference>
<sequence length="478" mass="50800">MSITRLTTIPTFFRVSGRTVAVFGNGDEAFAKVRLLRNTDANIVAYAEDPEPDYRDYLAANKLDVIATSFAADQVDGAALVFAATGDEQQDQAIVTAARAARIPSNAVDQPEFCDFLTPALVNRAPVAVAIGTEGAGPVLAQMIRARVDQMLSPSLGRLASLAVDYRDSVERLIPKGVSRRIFWRRFFTGAIADSVDAGDVSGARRSANALLSASGRAEGHVWLVGAGPGAEDLLTLRAQRVLMEADVIVYDALVPQAIVDMGRRDAERLSVGKRKNCHSKSQGEINRLLVRLGQDGKRVVRLKSGDPLVYGRAGEEMAALREAGISYEIVPGITSAFAAAADFDLPLTLRGVASSLIFTTGHDLTGDVLPDWARLAVSGATIAVYMGRTVAASVAGRLMEAGLSPDTTVAVVENASRADRRLFHGVLKELPDLEARDDLAGPVMVIIGEAVAGANFQRSEPLSAWTATARARMGSEA</sequence>
<feature type="domain" description="Sirohaem synthase dimerisation" evidence="17">
    <location>
        <begin position="155"/>
        <end position="212"/>
    </location>
</feature>
<dbReference type="NCBIfam" id="NF004790">
    <property type="entry name" value="PRK06136.1"/>
    <property type="match status" value="1"/>
</dbReference>
<dbReference type="Gene3D" id="1.10.8.210">
    <property type="entry name" value="Sirohaem synthase, dimerisation domain"/>
    <property type="match status" value="1"/>
</dbReference>
<dbReference type="EMBL" id="FO082820">
    <property type="protein sequence ID" value="CCF19366.1"/>
    <property type="molecule type" value="Genomic_DNA"/>
</dbReference>
<dbReference type="InterPro" id="IPR019478">
    <property type="entry name" value="Sirohaem_synthase_dimer_dom"/>
</dbReference>
<dbReference type="InterPro" id="IPR006367">
    <property type="entry name" value="Sirohaem_synthase_N"/>
</dbReference>
<dbReference type="Pfam" id="PF13241">
    <property type="entry name" value="NAD_binding_7"/>
    <property type="match status" value="1"/>
</dbReference>
<evidence type="ECO:0000256" key="3">
    <source>
        <dbReference type="ARBA" id="ARBA00022573"/>
    </source>
</evidence>
<dbReference type="KEGG" id="rht:NT26_1642"/>
<dbReference type="InterPro" id="IPR014777">
    <property type="entry name" value="4pyrrole_Mease_sub1"/>
</dbReference>
<evidence type="ECO:0000256" key="6">
    <source>
        <dbReference type="ARBA" id="ARBA00022691"/>
    </source>
</evidence>
<dbReference type="GO" id="GO:0051266">
    <property type="term" value="F:sirohydrochlorin ferrochelatase activity"/>
    <property type="evidence" value="ECO:0007669"/>
    <property type="project" value="InterPro"/>
</dbReference>
<comment type="pathway">
    <text evidence="1">Porphyrin-containing compound metabolism; siroheme biosynthesis; sirohydrochlorin from precorrin-2: step 1/1.</text>
</comment>
<feature type="domain" description="Tetrapyrrole methylase" evidence="16">
    <location>
        <begin position="222"/>
        <end position="431"/>
    </location>
</feature>
<dbReference type="InterPro" id="IPR050161">
    <property type="entry name" value="Siro_Cobalamin_biosynth"/>
</dbReference>
<evidence type="ECO:0000256" key="14">
    <source>
        <dbReference type="PIRSR" id="PIRSR036426-1"/>
    </source>
</evidence>
<keyword evidence="3" id="KW-0169">Cobalamin biosynthesis</keyword>
<evidence type="ECO:0000256" key="7">
    <source>
        <dbReference type="ARBA" id="ARBA00023002"/>
    </source>
</evidence>
<dbReference type="InterPro" id="IPR000878">
    <property type="entry name" value="4pyrrol_Mease"/>
</dbReference>
<dbReference type="UniPathway" id="UPA00262">
    <property type="reaction ID" value="UER00211"/>
</dbReference>